<comment type="caution">
    <text evidence="1">The sequence shown here is derived from an EMBL/GenBank/DDBJ whole genome shotgun (WGS) entry which is preliminary data.</text>
</comment>
<accession>A0A2T9YM70</accession>
<evidence type="ECO:0000313" key="2">
    <source>
        <dbReference type="Proteomes" id="UP000245699"/>
    </source>
</evidence>
<dbReference type="Proteomes" id="UP000245699">
    <property type="component" value="Unassembled WGS sequence"/>
</dbReference>
<sequence>MDNKNKNTNTKIVVEQSPLMPDRITRIDRQYLATPPPRICESGSVDTVIDVIPGQNTGSPRKQPVYVRLDGSGVCIDGGEHDWIRSVPFAFVCCGGVCGLLFEGMCTKTSQCSKCKIKTQRISH</sequence>
<evidence type="ECO:0000313" key="1">
    <source>
        <dbReference type="EMBL" id="PVU93409.1"/>
    </source>
</evidence>
<reference evidence="1 2" key="1">
    <citation type="journal article" date="2018" name="MBio">
        <title>Comparative Genomics Reveals the Core Gene Toolbox for the Fungus-Insect Symbiosis.</title>
        <authorList>
            <person name="Wang Y."/>
            <person name="Stata M."/>
            <person name="Wang W."/>
            <person name="Stajich J.E."/>
            <person name="White M.M."/>
            <person name="Moncalvo J.M."/>
        </authorList>
    </citation>
    <scope>NUCLEOTIDE SEQUENCE [LARGE SCALE GENOMIC DNA]</scope>
    <source>
        <strain evidence="1 2">AUS-77-4</strain>
    </source>
</reference>
<organism evidence="1 2">
    <name type="scientific">Furculomyces boomerangus</name>
    <dbReference type="NCBI Taxonomy" id="61424"/>
    <lineage>
        <taxon>Eukaryota</taxon>
        <taxon>Fungi</taxon>
        <taxon>Fungi incertae sedis</taxon>
        <taxon>Zoopagomycota</taxon>
        <taxon>Kickxellomycotina</taxon>
        <taxon>Harpellomycetes</taxon>
        <taxon>Harpellales</taxon>
        <taxon>Harpellaceae</taxon>
        <taxon>Furculomyces</taxon>
    </lineage>
</organism>
<protein>
    <submittedName>
        <fullName evidence="1">Uncharacterized protein</fullName>
    </submittedName>
</protein>
<dbReference type="OrthoDB" id="5588886at2759"/>
<gene>
    <name evidence="1" type="ORF">BB559_003301</name>
</gene>
<dbReference type="EMBL" id="MBFT01000323">
    <property type="protein sequence ID" value="PVU93409.1"/>
    <property type="molecule type" value="Genomic_DNA"/>
</dbReference>
<keyword evidence="2" id="KW-1185">Reference proteome</keyword>
<name>A0A2T9YM70_9FUNG</name>
<dbReference type="AlphaFoldDB" id="A0A2T9YM70"/>
<proteinExistence type="predicted"/>